<sequence length="31" mass="3492">MAMVAGDWPLQISMGDAQPLWCHIYEEKSAI</sequence>
<accession>A0A0E9RXR0</accession>
<organism evidence="1">
    <name type="scientific">Anguilla anguilla</name>
    <name type="common">European freshwater eel</name>
    <name type="synonym">Muraena anguilla</name>
    <dbReference type="NCBI Taxonomy" id="7936"/>
    <lineage>
        <taxon>Eukaryota</taxon>
        <taxon>Metazoa</taxon>
        <taxon>Chordata</taxon>
        <taxon>Craniata</taxon>
        <taxon>Vertebrata</taxon>
        <taxon>Euteleostomi</taxon>
        <taxon>Actinopterygii</taxon>
        <taxon>Neopterygii</taxon>
        <taxon>Teleostei</taxon>
        <taxon>Anguilliformes</taxon>
        <taxon>Anguillidae</taxon>
        <taxon>Anguilla</taxon>
    </lineage>
</organism>
<protein>
    <submittedName>
        <fullName evidence="1">Uncharacterized protein</fullName>
    </submittedName>
</protein>
<name>A0A0E9RXR0_ANGAN</name>
<proteinExistence type="predicted"/>
<dbReference type="AlphaFoldDB" id="A0A0E9RXR0"/>
<evidence type="ECO:0000313" key="1">
    <source>
        <dbReference type="EMBL" id="JAH33190.1"/>
    </source>
</evidence>
<reference evidence="1" key="2">
    <citation type="journal article" date="2015" name="Fish Shellfish Immunol.">
        <title>Early steps in the European eel (Anguilla anguilla)-Vibrio vulnificus interaction in the gills: Role of the RtxA13 toxin.</title>
        <authorList>
            <person name="Callol A."/>
            <person name="Pajuelo D."/>
            <person name="Ebbesson L."/>
            <person name="Teles M."/>
            <person name="MacKenzie S."/>
            <person name="Amaro C."/>
        </authorList>
    </citation>
    <scope>NUCLEOTIDE SEQUENCE</scope>
</reference>
<dbReference type="EMBL" id="GBXM01075387">
    <property type="protein sequence ID" value="JAH33190.1"/>
    <property type="molecule type" value="Transcribed_RNA"/>
</dbReference>
<reference evidence="1" key="1">
    <citation type="submission" date="2014-11" db="EMBL/GenBank/DDBJ databases">
        <authorList>
            <person name="Amaro Gonzalez C."/>
        </authorList>
    </citation>
    <scope>NUCLEOTIDE SEQUENCE</scope>
</reference>